<protein>
    <submittedName>
        <fullName evidence="2">Uncharacterized protein</fullName>
    </submittedName>
</protein>
<feature type="compositionally biased region" description="Basic and acidic residues" evidence="1">
    <location>
        <begin position="322"/>
        <end position="355"/>
    </location>
</feature>
<evidence type="ECO:0000313" key="3">
    <source>
        <dbReference type="Proteomes" id="UP000283530"/>
    </source>
</evidence>
<feature type="region of interest" description="Disordered" evidence="1">
    <location>
        <begin position="409"/>
        <end position="436"/>
    </location>
</feature>
<evidence type="ECO:0000256" key="1">
    <source>
        <dbReference type="SAM" id="MobiDB-lite"/>
    </source>
</evidence>
<accession>A0A443P2S5</accession>
<dbReference type="Proteomes" id="UP000283530">
    <property type="component" value="Unassembled WGS sequence"/>
</dbReference>
<name>A0A443P2S5_9MAGN</name>
<reference evidence="2 3" key="1">
    <citation type="journal article" date="2019" name="Nat. Plants">
        <title>Stout camphor tree genome fills gaps in understanding of flowering plant genome evolution.</title>
        <authorList>
            <person name="Chaw S.M."/>
            <person name="Liu Y.C."/>
            <person name="Wu Y.W."/>
            <person name="Wang H.Y."/>
            <person name="Lin C.I."/>
            <person name="Wu C.S."/>
            <person name="Ke H.M."/>
            <person name="Chang L.Y."/>
            <person name="Hsu C.Y."/>
            <person name="Yang H.T."/>
            <person name="Sudianto E."/>
            <person name="Hsu M.H."/>
            <person name="Wu K.P."/>
            <person name="Wang L.N."/>
            <person name="Leebens-Mack J.H."/>
            <person name="Tsai I.J."/>
        </authorList>
    </citation>
    <scope>NUCLEOTIDE SEQUENCE [LARGE SCALE GENOMIC DNA]</scope>
    <source>
        <strain evidence="3">cv. Chaw 1501</strain>
        <tissue evidence="2">Young leaves</tissue>
    </source>
</reference>
<feature type="compositionally biased region" description="Basic and acidic residues" evidence="1">
    <location>
        <begin position="413"/>
        <end position="422"/>
    </location>
</feature>
<dbReference type="AlphaFoldDB" id="A0A443P2S5"/>
<dbReference type="EMBL" id="QPKB01000005">
    <property type="protein sequence ID" value="RWR85120.1"/>
    <property type="molecule type" value="Genomic_DNA"/>
</dbReference>
<proteinExistence type="predicted"/>
<gene>
    <name evidence="2" type="ORF">CKAN_01396800</name>
</gene>
<keyword evidence="3" id="KW-1185">Reference proteome</keyword>
<feature type="compositionally biased region" description="Basic and acidic residues" evidence="1">
    <location>
        <begin position="287"/>
        <end position="310"/>
    </location>
</feature>
<organism evidence="2 3">
    <name type="scientific">Cinnamomum micranthum f. kanehirae</name>
    <dbReference type="NCBI Taxonomy" id="337451"/>
    <lineage>
        <taxon>Eukaryota</taxon>
        <taxon>Viridiplantae</taxon>
        <taxon>Streptophyta</taxon>
        <taxon>Embryophyta</taxon>
        <taxon>Tracheophyta</taxon>
        <taxon>Spermatophyta</taxon>
        <taxon>Magnoliopsida</taxon>
        <taxon>Magnoliidae</taxon>
        <taxon>Laurales</taxon>
        <taxon>Lauraceae</taxon>
        <taxon>Cinnamomum</taxon>
    </lineage>
</organism>
<evidence type="ECO:0000313" key="2">
    <source>
        <dbReference type="EMBL" id="RWR85120.1"/>
    </source>
</evidence>
<comment type="caution">
    <text evidence="2">The sequence shown here is derived from an EMBL/GenBank/DDBJ whole genome shotgun (WGS) entry which is preliminary data.</text>
</comment>
<sequence length="492" mass="55748">MAGSPVFSFVVDGVASYCACKPYLLGDEYWSLGAKKIGYYDSEERAEFYLKHESSMPTAYDCAIQFEEMMDKHLVEVRRGKYDLLVMKYKGICGLHGDLCIVGRTTLNKLRGYSGLLEDLPAFISNVLQSLLWSMLDIRGMFEVWEVMKATSEQASIDDFNTLHRQMDQLELMVEMDHRCNADNREGILLRPRAGPPPPLLPYPIGPHLKGCRLAVVDDPIATEVRVFDNRIVESLHELEGMQSVACKVMEDMMSTIGRLNDARSLMRRAHQLQLIEEGEGRVIAEEWGKGKEERKGPGEDCAGSRESEGRKKRGAQQLARVENEWAEEKREEREGQVEAECTARRAEERREEGGGRGGARPPRGLAWSHWRHTMRRYILPESYSGRSSYFVRNCAEAMETLMSFRTAPLAETGRRETRPLGDDSGEETSGRAAPDIESVLREEVLRLLELVKVKEAMTMGLQASLMAKERDRDLAASEAMRIRLESDLQTL</sequence>
<feature type="region of interest" description="Disordered" evidence="1">
    <location>
        <begin position="287"/>
        <end position="364"/>
    </location>
</feature>